<dbReference type="Proteomes" id="UP001611450">
    <property type="component" value="Unassembled WGS sequence"/>
</dbReference>
<protein>
    <recommendedName>
        <fullName evidence="4">MFS transporter</fullName>
    </recommendedName>
</protein>
<feature type="transmembrane region" description="Helical" evidence="1">
    <location>
        <begin position="31"/>
        <end position="57"/>
    </location>
</feature>
<dbReference type="Gene3D" id="1.20.1250.20">
    <property type="entry name" value="MFS general substrate transporter like domains"/>
    <property type="match status" value="1"/>
</dbReference>
<evidence type="ECO:0000313" key="3">
    <source>
        <dbReference type="Proteomes" id="UP001611450"/>
    </source>
</evidence>
<proteinExistence type="predicted"/>
<keyword evidence="1" id="KW-0812">Transmembrane</keyword>
<dbReference type="RefSeq" id="WP_396949102.1">
    <property type="nucleotide sequence ID" value="NZ_JBIRXV010000012.1"/>
</dbReference>
<keyword evidence="1" id="KW-1133">Transmembrane helix</keyword>
<name>A0ABW7WQT4_9NOCA</name>
<comment type="caution">
    <text evidence="2">The sequence shown here is derived from an EMBL/GenBank/DDBJ whole genome shotgun (WGS) entry which is preliminary data.</text>
</comment>
<evidence type="ECO:0000313" key="2">
    <source>
        <dbReference type="EMBL" id="MFI2325350.1"/>
    </source>
</evidence>
<keyword evidence="1" id="KW-0472">Membrane</keyword>
<accession>A0ABW7WQT4</accession>
<dbReference type="SUPFAM" id="SSF103473">
    <property type="entry name" value="MFS general substrate transporter"/>
    <property type="match status" value="1"/>
</dbReference>
<dbReference type="PANTHER" id="PTHR23534">
    <property type="entry name" value="MFS PERMEASE"/>
    <property type="match status" value="1"/>
</dbReference>
<organism evidence="2 3">
    <name type="scientific">Nocardia beijingensis</name>
    <dbReference type="NCBI Taxonomy" id="95162"/>
    <lineage>
        <taxon>Bacteria</taxon>
        <taxon>Bacillati</taxon>
        <taxon>Actinomycetota</taxon>
        <taxon>Actinomycetes</taxon>
        <taxon>Mycobacteriales</taxon>
        <taxon>Nocardiaceae</taxon>
        <taxon>Nocardia</taxon>
    </lineage>
</organism>
<evidence type="ECO:0000256" key="1">
    <source>
        <dbReference type="SAM" id="Phobius"/>
    </source>
</evidence>
<keyword evidence="3" id="KW-1185">Reference proteome</keyword>
<reference evidence="2 3" key="1">
    <citation type="submission" date="2024-10" db="EMBL/GenBank/DDBJ databases">
        <title>The Natural Products Discovery Center: Release of the First 8490 Sequenced Strains for Exploring Actinobacteria Biosynthetic Diversity.</title>
        <authorList>
            <person name="Kalkreuter E."/>
            <person name="Kautsar S.A."/>
            <person name="Yang D."/>
            <person name="Bader C.D."/>
            <person name="Teijaro C.N."/>
            <person name="Fluegel L."/>
            <person name="Davis C.M."/>
            <person name="Simpson J.R."/>
            <person name="Lauterbach L."/>
            <person name="Steele A.D."/>
            <person name="Gui C."/>
            <person name="Meng S."/>
            <person name="Li G."/>
            <person name="Viehrig K."/>
            <person name="Ye F."/>
            <person name="Su P."/>
            <person name="Kiefer A.F."/>
            <person name="Nichols A."/>
            <person name="Cepeda A.J."/>
            <person name="Yan W."/>
            <person name="Fan B."/>
            <person name="Jiang Y."/>
            <person name="Adhikari A."/>
            <person name="Zheng C.-J."/>
            <person name="Schuster L."/>
            <person name="Cowan T.M."/>
            <person name="Smanski M.J."/>
            <person name="Chevrette M.G."/>
            <person name="De Carvalho L.P.S."/>
            <person name="Shen B."/>
        </authorList>
    </citation>
    <scope>NUCLEOTIDE SEQUENCE [LARGE SCALE GENOMIC DNA]</scope>
    <source>
        <strain evidence="2 3">NPDC019626</strain>
    </source>
</reference>
<evidence type="ECO:0008006" key="4">
    <source>
        <dbReference type="Google" id="ProtNLM"/>
    </source>
</evidence>
<dbReference type="InterPro" id="IPR036259">
    <property type="entry name" value="MFS_trans_sf"/>
</dbReference>
<dbReference type="PANTHER" id="PTHR23534:SF1">
    <property type="entry name" value="MAJOR FACILITATOR SUPERFAMILY PROTEIN"/>
    <property type="match status" value="1"/>
</dbReference>
<dbReference type="EMBL" id="JBIRXV010000012">
    <property type="protein sequence ID" value="MFI2325350.1"/>
    <property type="molecule type" value="Genomic_DNA"/>
</dbReference>
<gene>
    <name evidence="2" type="ORF">ACH47G_33090</name>
</gene>
<sequence length="115" mass="11545">MRHGQPALDFARAYARAARARSPQGGYLTGAIGSVGVIAAAVVDNAFLLFAALFVYGAGTSTNLQARYAGADLAGPERRARAVSTVLVATTLGGVVGPNLPAPTSDLAHALGIPA</sequence>